<keyword evidence="7" id="KW-1185">Reference proteome</keyword>
<dbReference type="SUPFAM" id="SSF75304">
    <property type="entry name" value="Amidase signature (AS) enzymes"/>
    <property type="match status" value="1"/>
</dbReference>
<gene>
    <name evidence="6" type="ORF">EJ06DRAFT_513421</name>
</gene>
<dbReference type="GO" id="GO:0016787">
    <property type="term" value="F:hydrolase activity"/>
    <property type="evidence" value="ECO:0007669"/>
    <property type="project" value="UniProtKB-KW"/>
</dbReference>
<feature type="active site" description="Acyl-ester intermediate" evidence="3">
    <location>
        <position position="240"/>
    </location>
</feature>
<feature type="binding site" evidence="4">
    <location>
        <position position="216"/>
    </location>
    <ligand>
        <name>substrate</name>
    </ligand>
</feature>
<feature type="active site" description="Charge relay system" evidence="3">
    <location>
        <position position="140"/>
    </location>
</feature>
<feature type="binding site" evidence="4">
    <location>
        <begin position="237"/>
        <end position="240"/>
    </location>
    <ligand>
        <name>substrate</name>
    </ligand>
</feature>
<feature type="domain" description="Amidase" evidence="5">
    <location>
        <begin position="84"/>
        <end position="529"/>
    </location>
</feature>
<feature type="binding site" evidence="4">
    <location>
        <position position="190"/>
    </location>
    <ligand>
        <name>substrate</name>
    </ligand>
</feature>
<dbReference type="Pfam" id="PF01425">
    <property type="entry name" value="Amidase"/>
    <property type="match status" value="1"/>
</dbReference>
<sequence>MSTEPPDWPSLIAAKRADLASKIPEAWCLSPELLAKLETDSRCSVLDIPRTCGILSEKEVRITEIEDATALVGKMASGAWSAYEVTLAFCKRAAIAHQLTNCLTEIFFEHALTRAKALDASFALTHTPTGPLHGLPLSLKDSFNLPSIPSTLGLVSFLTHAPPKTPSSLLPVLESAGALFYVKTNIPQTMMTADSHSTVFGRTVNPHNRTLTAGGSTGGEAALLALRGSIMGVGTDIAGSVRIPAHCCGLFGFKPTAARVPWKGGTPPGRHGSPSPILPTIGPETHSVRDAGLFLSVACADPWAADEGALNAPWRQVADIQRPLRLGVLTEDPRRPLHPSVYRAIKTAEQRLQSAGHVLVPLDGLVPDVYDAAVLAWKFFLLDPAKTAVRYVREGGEEWVPSIATAMFPELKGWEASLEELFEMGVQRRQVLAAWHDVVVSKGLDAVIMPTYQATAVPHDTYGLPIYTVLANLLDYPAAVVPFLRADGEKDGPFVRDVKYEPPYKPEAVDGAPCGIQIVGRPMRDEELLKAMGVVSQVLECKTLG</sequence>
<organism evidence="6 7">
    <name type="scientific">Trichodelitschia bisporula</name>
    <dbReference type="NCBI Taxonomy" id="703511"/>
    <lineage>
        <taxon>Eukaryota</taxon>
        <taxon>Fungi</taxon>
        <taxon>Dikarya</taxon>
        <taxon>Ascomycota</taxon>
        <taxon>Pezizomycotina</taxon>
        <taxon>Dothideomycetes</taxon>
        <taxon>Dothideomycetes incertae sedis</taxon>
        <taxon>Phaeotrichales</taxon>
        <taxon>Phaeotrichaceae</taxon>
        <taxon>Trichodelitschia</taxon>
    </lineage>
</organism>
<evidence type="ECO:0000313" key="7">
    <source>
        <dbReference type="Proteomes" id="UP000799640"/>
    </source>
</evidence>
<protein>
    <submittedName>
        <fullName evidence="6">Amidase</fullName>
    </submittedName>
</protein>
<evidence type="ECO:0000256" key="4">
    <source>
        <dbReference type="PIRSR" id="PIRSR001221-2"/>
    </source>
</evidence>
<dbReference type="InterPro" id="IPR023631">
    <property type="entry name" value="Amidase_dom"/>
</dbReference>
<evidence type="ECO:0000256" key="2">
    <source>
        <dbReference type="ARBA" id="ARBA00022801"/>
    </source>
</evidence>
<evidence type="ECO:0000256" key="3">
    <source>
        <dbReference type="PIRSR" id="PIRSR001221-1"/>
    </source>
</evidence>
<dbReference type="InterPro" id="IPR036928">
    <property type="entry name" value="AS_sf"/>
</dbReference>
<evidence type="ECO:0000259" key="5">
    <source>
        <dbReference type="Pfam" id="PF01425"/>
    </source>
</evidence>
<evidence type="ECO:0000256" key="1">
    <source>
        <dbReference type="ARBA" id="ARBA00009199"/>
    </source>
</evidence>
<dbReference type="PIRSF" id="PIRSF001221">
    <property type="entry name" value="Amidase_fungi"/>
    <property type="match status" value="1"/>
</dbReference>
<dbReference type="OrthoDB" id="6428749at2759"/>
<evidence type="ECO:0000313" key="6">
    <source>
        <dbReference type="EMBL" id="KAF2398414.1"/>
    </source>
</evidence>
<name>A0A6G1HR69_9PEZI</name>
<dbReference type="Proteomes" id="UP000799640">
    <property type="component" value="Unassembled WGS sequence"/>
</dbReference>
<dbReference type="Gene3D" id="3.90.1300.10">
    <property type="entry name" value="Amidase signature (AS) domain"/>
    <property type="match status" value="1"/>
</dbReference>
<dbReference type="EMBL" id="ML996700">
    <property type="protein sequence ID" value="KAF2398414.1"/>
    <property type="molecule type" value="Genomic_DNA"/>
</dbReference>
<accession>A0A6G1HR69</accession>
<feature type="active site" description="Charge relay system" evidence="3">
    <location>
        <position position="216"/>
    </location>
</feature>
<proteinExistence type="inferred from homology"/>
<reference evidence="6" key="1">
    <citation type="journal article" date="2020" name="Stud. Mycol.">
        <title>101 Dothideomycetes genomes: a test case for predicting lifestyles and emergence of pathogens.</title>
        <authorList>
            <person name="Haridas S."/>
            <person name="Albert R."/>
            <person name="Binder M."/>
            <person name="Bloem J."/>
            <person name="Labutti K."/>
            <person name="Salamov A."/>
            <person name="Andreopoulos B."/>
            <person name="Baker S."/>
            <person name="Barry K."/>
            <person name="Bills G."/>
            <person name="Bluhm B."/>
            <person name="Cannon C."/>
            <person name="Castanera R."/>
            <person name="Culley D."/>
            <person name="Daum C."/>
            <person name="Ezra D."/>
            <person name="Gonzalez J."/>
            <person name="Henrissat B."/>
            <person name="Kuo A."/>
            <person name="Liang C."/>
            <person name="Lipzen A."/>
            <person name="Lutzoni F."/>
            <person name="Magnuson J."/>
            <person name="Mondo S."/>
            <person name="Nolan M."/>
            <person name="Ohm R."/>
            <person name="Pangilinan J."/>
            <person name="Park H.-J."/>
            <person name="Ramirez L."/>
            <person name="Alfaro M."/>
            <person name="Sun H."/>
            <person name="Tritt A."/>
            <person name="Yoshinaga Y."/>
            <person name="Zwiers L.-H."/>
            <person name="Turgeon B."/>
            <person name="Goodwin S."/>
            <person name="Spatafora J."/>
            <person name="Crous P."/>
            <person name="Grigoriev I."/>
        </authorList>
    </citation>
    <scope>NUCLEOTIDE SEQUENCE</scope>
    <source>
        <strain evidence="6">CBS 262.69</strain>
    </source>
</reference>
<comment type="similarity">
    <text evidence="1">Belongs to the amidase family.</text>
</comment>
<dbReference type="PANTHER" id="PTHR46072:SF5">
    <property type="entry name" value="GENERAL AMIDASE-C"/>
    <property type="match status" value="1"/>
</dbReference>
<keyword evidence="2" id="KW-0378">Hydrolase</keyword>
<dbReference type="PANTHER" id="PTHR46072">
    <property type="entry name" value="AMIDASE-RELATED-RELATED"/>
    <property type="match status" value="1"/>
</dbReference>
<dbReference type="AlphaFoldDB" id="A0A6G1HR69"/>